<feature type="non-terminal residue" evidence="1">
    <location>
        <position position="1"/>
    </location>
</feature>
<comment type="caution">
    <text evidence="1">The sequence shown here is derived from an EMBL/GenBank/DDBJ whole genome shotgun (WGS) entry which is preliminary data.</text>
</comment>
<dbReference type="SUPFAM" id="SSF49503">
    <property type="entry name" value="Cupredoxins"/>
    <property type="match status" value="1"/>
</dbReference>
<dbReference type="EMBL" id="MU001508">
    <property type="protein sequence ID" value="KAF2439783.1"/>
    <property type="molecule type" value="Genomic_DNA"/>
</dbReference>
<evidence type="ECO:0000313" key="2">
    <source>
        <dbReference type="Proteomes" id="UP000799764"/>
    </source>
</evidence>
<gene>
    <name evidence="1" type="ORF">P171DRAFT_329353</name>
</gene>
<feature type="non-terminal residue" evidence="1">
    <location>
        <position position="127"/>
    </location>
</feature>
<dbReference type="CDD" id="cd00920">
    <property type="entry name" value="Cupredoxin"/>
    <property type="match status" value="1"/>
</dbReference>
<sequence>GSPAASTQTVAVGKDGLVFTPDTIHANTGDEIVFEFYPKNHAVVQADFNNPCNPSASGHGIFSGFVPSPAGRAVSNKTFTVKIEDDKKPIWLYCPQNNPKSHCASGMVAVINPPQYSPNTLSAFKVA</sequence>
<dbReference type="PANTHER" id="PTHR34883">
    <property type="entry name" value="SERINE-RICH PROTEIN, PUTATIVE-RELATED-RELATED"/>
    <property type="match status" value="1"/>
</dbReference>
<evidence type="ECO:0000313" key="1">
    <source>
        <dbReference type="EMBL" id="KAF2439783.1"/>
    </source>
</evidence>
<protein>
    <submittedName>
        <fullName evidence="1">Cupredoxin</fullName>
    </submittedName>
</protein>
<dbReference type="AlphaFoldDB" id="A0A9P4PAD9"/>
<dbReference type="PANTHER" id="PTHR34883:SF15">
    <property type="entry name" value="EXTRACELLULAR SERINE-RICH PROTEIN"/>
    <property type="match status" value="1"/>
</dbReference>
<name>A0A9P4PAD9_9PLEO</name>
<dbReference type="InterPro" id="IPR008972">
    <property type="entry name" value="Cupredoxin"/>
</dbReference>
<dbReference type="Gene3D" id="2.60.40.420">
    <property type="entry name" value="Cupredoxins - blue copper proteins"/>
    <property type="match status" value="1"/>
</dbReference>
<organism evidence="1 2">
    <name type="scientific">Karstenula rhodostoma CBS 690.94</name>
    <dbReference type="NCBI Taxonomy" id="1392251"/>
    <lineage>
        <taxon>Eukaryota</taxon>
        <taxon>Fungi</taxon>
        <taxon>Dikarya</taxon>
        <taxon>Ascomycota</taxon>
        <taxon>Pezizomycotina</taxon>
        <taxon>Dothideomycetes</taxon>
        <taxon>Pleosporomycetidae</taxon>
        <taxon>Pleosporales</taxon>
        <taxon>Massarineae</taxon>
        <taxon>Didymosphaeriaceae</taxon>
        <taxon>Karstenula</taxon>
    </lineage>
</organism>
<reference evidence="1" key="1">
    <citation type="journal article" date="2020" name="Stud. Mycol.">
        <title>101 Dothideomycetes genomes: a test case for predicting lifestyles and emergence of pathogens.</title>
        <authorList>
            <person name="Haridas S."/>
            <person name="Albert R."/>
            <person name="Binder M."/>
            <person name="Bloem J."/>
            <person name="Labutti K."/>
            <person name="Salamov A."/>
            <person name="Andreopoulos B."/>
            <person name="Baker S."/>
            <person name="Barry K."/>
            <person name="Bills G."/>
            <person name="Bluhm B."/>
            <person name="Cannon C."/>
            <person name="Castanera R."/>
            <person name="Culley D."/>
            <person name="Daum C."/>
            <person name="Ezra D."/>
            <person name="Gonzalez J."/>
            <person name="Henrissat B."/>
            <person name="Kuo A."/>
            <person name="Liang C."/>
            <person name="Lipzen A."/>
            <person name="Lutzoni F."/>
            <person name="Magnuson J."/>
            <person name="Mondo S."/>
            <person name="Nolan M."/>
            <person name="Ohm R."/>
            <person name="Pangilinan J."/>
            <person name="Park H.-J."/>
            <person name="Ramirez L."/>
            <person name="Alfaro M."/>
            <person name="Sun H."/>
            <person name="Tritt A."/>
            <person name="Yoshinaga Y."/>
            <person name="Zwiers L.-H."/>
            <person name="Turgeon B."/>
            <person name="Goodwin S."/>
            <person name="Spatafora J."/>
            <person name="Crous P."/>
            <person name="Grigoriev I."/>
        </authorList>
    </citation>
    <scope>NUCLEOTIDE SEQUENCE</scope>
    <source>
        <strain evidence="1">CBS 690.94</strain>
    </source>
</reference>
<dbReference type="Proteomes" id="UP000799764">
    <property type="component" value="Unassembled WGS sequence"/>
</dbReference>
<proteinExistence type="predicted"/>
<accession>A0A9P4PAD9</accession>
<dbReference type="InterPro" id="IPR052953">
    <property type="entry name" value="Ser-rich/MCO-related"/>
</dbReference>
<dbReference type="OrthoDB" id="2331100at2759"/>
<keyword evidence="2" id="KW-1185">Reference proteome</keyword>